<evidence type="ECO:0000313" key="2">
    <source>
        <dbReference type="EMBL" id="KAK2616361.1"/>
    </source>
</evidence>
<sequence>MHITDTAVGSVCATVGLSSNLKAHWEDEMMGLNFEASFITDNDWYNAAINLSSSAKETKWERMSNISRSPASFNAKETSRRLTSTPDPLSNPQKRFQQI</sequence>
<dbReference type="AlphaFoldDB" id="A0AAJ0D0P1"/>
<reference evidence="2" key="1">
    <citation type="submission" date="2023-06" db="EMBL/GenBank/DDBJ databases">
        <title>Conoideocrella luteorostrata (Hypocreales: Clavicipitaceae), a potential biocontrol fungus for elongate hemlock scale in United States Christmas tree production areas.</title>
        <authorList>
            <person name="Barrett H."/>
            <person name="Lovett B."/>
            <person name="Macias A.M."/>
            <person name="Stajich J.E."/>
            <person name="Kasson M.T."/>
        </authorList>
    </citation>
    <scope>NUCLEOTIDE SEQUENCE</scope>
    <source>
        <strain evidence="2">ARSEF 14590</strain>
    </source>
</reference>
<keyword evidence="3" id="KW-1185">Reference proteome</keyword>
<organism evidence="2 3">
    <name type="scientific">Conoideocrella luteorostrata</name>
    <dbReference type="NCBI Taxonomy" id="1105319"/>
    <lineage>
        <taxon>Eukaryota</taxon>
        <taxon>Fungi</taxon>
        <taxon>Dikarya</taxon>
        <taxon>Ascomycota</taxon>
        <taxon>Pezizomycotina</taxon>
        <taxon>Sordariomycetes</taxon>
        <taxon>Hypocreomycetidae</taxon>
        <taxon>Hypocreales</taxon>
        <taxon>Clavicipitaceae</taxon>
        <taxon>Conoideocrella</taxon>
    </lineage>
</organism>
<gene>
    <name evidence="2" type="ORF">QQS21_000795</name>
</gene>
<comment type="caution">
    <text evidence="2">The sequence shown here is derived from an EMBL/GenBank/DDBJ whole genome shotgun (WGS) entry which is preliminary data.</text>
</comment>
<name>A0AAJ0D0P1_9HYPO</name>
<accession>A0AAJ0D0P1</accession>
<dbReference type="Proteomes" id="UP001251528">
    <property type="component" value="Unassembled WGS sequence"/>
</dbReference>
<proteinExistence type="predicted"/>
<protein>
    <submittedName>
        <fullName evidence="2">Uncharacterized protein</fullName>
    </submittedName>
</protein>
<dbReference type="EMBL" id="JASWJB010000007">
    <property type="protein sequence ID" value="KAK2616361.1"/>
    <property type="molecule type" value="Genomic_DNA"/>
</dbReference>
<evidence type="ECO:0000256" key="1">
    <source>
        <dbReference type="SAM" id="MobiDB-lite"/>
    </source>
</evidence>
<feature type="compositionally biased region" description="Polar residues" evidence="1">
    <location>
        <begin position="64"/>
        <end position="99"/>
    </location>
</feature>
<feature type="region of interest" description="Disordered" evidence="1">
    <location>
        <begin position="63"/>
        <end position="99"/>
    </location>
</feature>
<evidence type="ECO:0000313" key="3">
    <source>
        <dbReference type="Proteomes" id="UP001251528"/>
    </source>
</evidence>